<evidence type="ECO:0000256" key="1">
    <source>
        <dbReference type="SAM" id="MobiDB-lite"/>
    </source>
</evidence>
<reference evidence="3 4" key="1">
    <citation type="submission" date="2019-03" db="EMBL/GenBank/DDBJ databases">
        <title>Reclassification of Micrococcus aloeverae and Micrococcus yunnanensis as later heterotypic synonyms of Micrococcus luteus.</title>
        <authorList>
            <person name="Huang C.-H."/>
        </authorList>
    </citation>
    <scope>NUCLEOTIDE SEQUENCE [LARGE SCALE GENOMIC DNA]</scope>
    <source>
        <strain evidence="3 4">BCRC 12151</strain>
    </source>
</reference>
<feature type="region of interest" description="Disordered" evidence="1">
    <location>
        <begin position="1"/>
        <end position="41"/>
    </location>
</feature>
<dbReference type="Proteomes" id="UP000297477">
    <property type="component" value="Unassembled WGS sequence"/>
</dbReference>
<proteinExistence type="predicted"/>
<organism evidence="3 4">
    <name type="scientific">Micrococcus lylae</name>
    <dbReference type="NCBI Taxonomy" id="1273"/>
    <lineage>
        <taxon>Bacteria</taxon>
        <taxon>Bacillati</taxon>
        <taxon>Actinomycetota</taxon>
        <taxon>Actinomycetes</taxon>
        <taxon>Micrococcales</taxon>
        <taxon>Micrococcaceae</taxon>
        <taxon>Micrococcus</taxon>
    </lineage>
</organism>
<evidence type="ECO:0000256" key="2">
    <source>
        <dbReference type="SAM" id="Phobius"/>
    </source>
</evidence>
<keyword evidence="4" id="KW-1185">Reference proteome</keyword>
<comment type="caution">
    <text evidence="3">The sequence shown here is derived from an EMBL/GenBank/DDBJ whole genome shotgun (WGS) entry which is preliminary data.</text>
</comment>
<feature type="transmembrane region" description="Helical" evidence="2">
    <location>
        <begin position="62"/>
        <end position="82"/>
    </location>
</feature>
<dbReference type="RefSeq" id="WP_135103290.1">
    <property type="nucleotide sequence ID" value="NZ_SPKT01000008.1"/>
</dbReference>
<evidence type="ECO:0000313" key="3">
    <source>
        <dbReference type="EMBL" id="TFH99567.1"/>
    </source>
</evidence>
<protein>
    <submittedName>
        <fullName evidence="3">Uncharacterized protein</fullName>
    </submittedName>
</protein>
<keyword evidence="2" id="KW-0812">Transmembrane</keyword>
<keyword evidence="2" id="KW-0472">Membrane</keyword>
<accession>A0ABY2JZU7</accession>
<keyword evidence="2" id="KW-1133">Transmembrane helix</keyword>
<gene>
    <name evidence="3" type="ORF">E4A49_05160</name>
</gene>
<sequence>MSLPQTGAHPDPDDPHFQGRRAPGAAVHDPRSDDPAAHDPYARERAYPAPPLRGPSVGLWRVPVVWAVTLAFLAIPVIVVTLRAMNGLAGWMMLLYIMLGVALQAFGGLAVGLSLLMLPRVNTVHERRSGIRLGAPLTALLCVCWAAGVAGPAILPDAGDAPESAVALPVAEQLWGYDLAAEITMAVGLTLAAVSLLCGAAAVLLCLVRRLRAPAADAAPMPAAVPARATAAFPHDRPEERR</sequence>
<feature type="transmembrane region" description="Helical" evidence="2">
    <location>
        <begin position="183"/>
        <end position="208"/>
    </location>
</feature>
<feature type="transmembrane region" description="Helical" evidence="2">
    <location>
        <begin position="130"/>
        <end position="155"/>
    </location>
</feature>
<feature type="compositionally biased region" description="Basic and acidic residues" evidence="1">
    <location>
        <begin position="28"/>
        <end position="41"/>
    </location>
</feature>
<evidence type="ECO:0000313" key="4">
    <source>
        <dbReference type="Proteomes" id="UP000297477"/>
    </source>
</evidence>
<name>A0ABY2JZU7_9MICC</name>
<feature type="transmembrane region" description="Helical" evidence="2">
    <location>
        <begin position="94"/>
        <end position="118"/>
    </location>
</feature>
<dbReference type="EMBL" id="SPKT01000008">
    <property type="protein sequence ID" value="TFH99567.1"/>
    <property type="molecule type" value="Genomic_DNA"/>
</dbReference>